<protein>
    <submittedName>
        <fullName evidence="1">Uncharacterized protein</fullName>
    </submittedName>
</protein>
<evidence type="ECO:0000313" key="1">
    <source>
        <dbReference type="EMBL" id="PKC52228.1"/>
    </source>
</evidence>
<comment type="caution">
    <text evidence="1">The sequence shown here is derived from an EMBL/GenBank/DDBJ whole genome shotgun (WGS) entry which is preliminary data.</text>
</comment>
<evidence type="ECO:0000313" key="2">
    <source>
        <dbReference type="Proteomes" id="UP000232688"/>
    </source>
</evidence>
<dbReference type="EMBL" id="LLXH01006168">
    <property type="protein sequence ID" value="PKC52228.1"/>
    <property type="molecule type" value="Genomic_DNA"/>
</dbReference>
<proteinExistence type="predicted"/>
<dbReference type="VEuPathDB" id="FungiDB:RhiirA1_481996"/>
<reference evidence="1 2" key="2">
    <citation type="submission" date="2017-10" db="EMBL/GenBank/DDBJ databases">
        <title>Genome analyses suggest a sexual origin of heterokaryosis in a supposedly ancient asexual fungus.</title>
        <authorList>
            <person name="Corradi N."/>
            <person name="Sedzielewska K."/>
            <person name="Noel J."/>
            <person name="Charron P."/>
            <person name="Farinelli L."/>
            <person name="Marton T."/>
            <person name="Kruger M."/>
            <person name="Pelin A."/>
            <person name="Brachmann A."/>
            <person name="Corradi N."/>
        </authorList>
    </citation>
    <scope>NUCLEOTIDE SEQUENCE [LARGE SCALE GENOMIC DNA]</scope>
    <source>
        <strain evidence="1 2">A1</strain>
    </source>
</reference>
<sequence length="104" mass="12402">PIIEVLHRRIFDVLTLGNKLKLWKRGNKNDLDIQFWKSRILRISINLYNLEELRYYEGSIGSKNALPLSFMHFPVLKVYDIQFWKSRKLRIFQYSTLEGESNAG</sequence>
<organism evidence="1 2">
    <name type="scientific">Rhizophagus irregularis</name>
    <dbReference type="NCBI Taxonomy" id="588596"/>
    <lineage>
        <taxon>Eukaryota</taxon>
        <taxon>Fungi</taxon>
        <taxon>Fungi incertae sedis</taxon>
        <taxon>Mucoromycota</taxon>
        <taxon>Glomeromycotina</taxon>
        <taxon>Glomeromycetes</taxon>
        <taxon>Glomerales</taxon>
        <taxon>Glomeraceae</taxon>
        <taxon>Rhizophagus</taxon>
    </lineage>
</organism>
<dbReference type="AlphaFoldDB" id="A0A2N0QMF4"/>
<name>A0A2N0QMF4_9GLOM</name>
<feature type="non-terminal residue" evidence="1">
    <location>
        <position position="1"/>
    </location>
</feature>
<reference evidence="1 2" key="1">
    <citation type="submission" date="2017-10" db="EMBL/GenBank/DDBJ databases">
        <title>Extensive intraspecific genome diversity in a model arbuscular mycorrhizal fungus.</title>
        <authorList>
            <person name="Chen E.C.H."/>
            <person name="Morin E."/>
            <person name="Baudet D."/>
            <person name="Noel J."/>
            <person name="Ndikumana S."/>
            <person name="Charron P."/>
            <person name="St-Onge C."/>
            <person name="Giorgi J."/>
            <person name="Grigoriev I.V."/>
            <person name="Roux C."/>
            <person name="Martin F.M."/>
            <person name="Corradi N."/>
        </authorList>
    </citation>
    <scope>NUCLEOTIDE SEQUENCE [LARGE SCALE GENOMIC DNA]</scope>
    <source>
        <strain evidence="1 2">A1</strain>
    </source>
</reference>
<accession>A0A2N0QMF4</accession>
<gene>
    <name evidence="1" type="ORF">RhiirA1_481996</name>
</gene>
<dbReference type="Proteomes" id="UP000232688">
    <property type="component" value="Unassembled WGS sequence"/>
</dbReference>